<protein>
    <submittedName>
        <fullName evidence="3">Universal stress protein</fullName>
    </submittedName>
</protein>
<comment type="similarity">
    <text evidence="1">Belongs to the universal stress protein A family.</text>
</comment>
<dbReference type="CDD" id="cd00293">
    <property type="entry name" value="USP-like"/>
    <property type="match status" value="2"/>
</dbReference>
<dbReference type="AlphaFoldDB" id="A0A418PZR8"/>
<dbReference type="SUPFAM" id="SSF52402">
    <property type="entry name" value="Adenine nucleotide alpha hydrolases-like"/>
    <property type="match status" value="2"/>
</dbReference>
<dbReference type="PANTHER" id="PTHR46268:SF15">
    <property type="entry name" value="UNIVERSAL STRESS PROTEIN HP_0031"/>
    <property type="match status" value="1"/>
</dbReference>
<evidence type="ECO:0000259" key="2">
    <source>
        <dbReference type="Pfam" id="PF00582"/>
    </source>
</evidence>
<dbReference type="OrthoDB" id="9804721at2"/>
<evidence type="ECO:0000256" key="1">
    <source>
        <dbReference type="ARBA" id="ARBA00008791"/>
    </source>
</evidence>
<dbReference type="EMBL" id="QXTF01000002">
    <property type="protein sequence ID" value="RIX29235.1"/>
    <property type="molecule type" value="Genomic_DNA"/>
</dbReference>
<reference evidence="3 4" key="1">
    <citation type="submission" date="2018-09" db="EMBL/GenBank/DDBJ databases">
        <title>Sphingomonas sp. DAC4.</title>
        <authorList>
            <person name="Seo T."/>
        </authorList>
    </citation>
    <scope>NUCLEOTIDE SEQUENCE [LARGE SCALE GENOMIC DNA]</scope>
    <source>
        <strain evidence="3 4">DAC4</strain>
    </source>
</reference>
<accession>A0A418PZR8</accession>
<dbReference type="PANTHER" id="PTHR46268">
    <property type="entry name" value="STRESS RESPONSE PROTEIN NHAX"/>
    <property type="match status" value="1"/>
</dbReference>
<keyword evidence="4" id="KW-1185">Reference proteome</keyword>
<feature type="domain" description="UspA" evidence="2">
    <location>
        <begin position="172"/>
        <end position="294"/>
    </location>
</feature>
<sequence>MATIDSLERPSTHFGKGVAGPKSILLHVQNGKSMERRLETALSIARSSSAHLTCVHVTPVEAYVAFDSFGGVFVMNDVIKSIDEEEQALRESMEGQLRAEDVSWDYQQITGNIPFQLVRQAALADLIVTGREPHRTDFAGPAIGMMGDLLNRSRTPIFIPADEGAICDPNGPVLIGWNGSYESANAVRASLDMLKLARSVHVLGVQEEQAGQAFPDTRLLEYLSRHGVHAELLTEAGQDARAPDFVASAIIATAQDLGASYVVMGGYSHSRLGEYFFGGVTRYLLSASPVSLLMSH</sequence>
<evidence type="ECO:0000313" key="3">
    <source>
        <dbReference type="EMBL" id="RIX29235.1"/>
    </source>
</evidence>
<organism evidence="3 4">
    <name type="scientific">Sphingomonas edaphi</name>
    <dbReference type="NCBI Taxonomy" id="2315689"/>
    <lineage>
        <taxon>Bacteria</taxon>
        <taxon>Pseudomonadati</taxon>
        <taxon>Pseudomonadota</taxon>
        <taxon>Alphaproteobacteria</taxon>
        <taxon>Sphingomonadales</taxon>
        <taxon>Sphingomonadaceae</taxon>
        <taxon>Sphingomonas</taxon>
    </lineage>
</organism>
<dbReference type="InterPro" id="IPR006016">
    <property type="entry name" value="UspA"/>
</dbReference>
<proteinExistence type="inferred from homology"/>
<dbReference type="RefSeq" id="WP_119533123.1">
    <property type="nucleotide sequence ID" value="NZ_QXTF01000002.1"/>
</dbReference>
<name>A0A418PZR8_9SPHN</name>
<evidence type="ECO:0000313" key="4">
    <source>
        <dbReference type="Proteomes" id="UP000285023"/>
    </source>
</evidence>
<dbReference type="Gene3D" id="3.40.50.12370">
    <property type="match status" value="1"/>
</dbReference>
<gene>
    <name evidence="3" type="ORF">D3M59_07970</name>
</gene>
<comment type="caution">
    <text evidence="3">The sequence shown here is derived from an EMBL/GenBank/DDBJ whole genome shotgun (WGS) entry which is preliminary data.</text>
</comment>
<dbReference type="Pfam" id="PF00582">
    <property type="entry name" value="Usp"/>
    <property type="match status" value="1"/>
</dbReference>
<dbReference type="Proteomes" id="UP000285023">
    <property type="component" value="Unassembled WGS sequence"/>
</dbReference>